<keyword evidence="3" id="KW-0342">GTP-binding</keyword>
<feature type="non-terminal residue" evidence="6">
    <location>
        <position position="1"/>
    </location>
</feature>
<dbReference type="Pfam" id="PF00071">
    <property type="entry name" value="Ras"/>
    <property type="match status" value="1"/>
</dbReference>
<dbReference type="InterPro" id="IPR050305">
    <property type="entry name" value="Small_GTPase_Rab"/>
</dbReference>
<organism evidence="6 7">
    <name type="scientific">Trichogramma brassicae</name>
    <dbReference type="NCBI Taxonomy" id="86971"/>
    <lineage>
        <taxon>Eukaryota</taxon>
        <taxon>Metazoa</taxon>
        <taxon>Ecdysozoa</taxon>
        <taxon>Arthropoda</taxon>
        <taxon>Hexapoda</taxon>
        <taxon>Insecta</taxon>
        <taxon>Pterygota</taxon>
        <taxon>Neoptera</taxon>
        <taxon>Endopterygota</taxon>
        <taxon>Hymenoptera</taxon>
        <taxon>Apocrita</taxon>
        <taxon>Proctotrupomorpha</taxon>
        <taxon>Chalcidoidea</taxon>
        <taxon>Trichogrammatidae</taxon>
        <taxon>Trichogramma</taxon>
    </lineage>
</organism>
<proteinExistence type="inferred from homology"/>
<protein>
    <submittedName>
        <fullName evidence="6">Uncharacterized protein</fullName>
    </submittedName>
</protein>
<keyword evidence="7" id="KW-1185">Reference proteome</keyword>
<reference evidence="6 7" key="1">
    <citation type="submission" date="2020-02" db="EMBL/GenBank/DDBJ databases">
        <authorList>
            <person name="Ferguson B K."/>
        </authorList>
    </citation>
    <scope>NUCLEOTIDE SEQUENCE [LARGE SCALE GENOMIC DNA]</scope>
</reference>
<evidence type="ECO:0000256" key="2">
    <source>
        <dbReference type="ARBA" id="ARBA00022741"/>
    </source>
</evidence>
<dbReference type="OrthoDB" id="9989112at2759"/>
<evidence type="ECO:0000256" key="5">
    <source>
        <dbReference type="SAM" id="MobiDB-lite"/>
    </source>
</evidence>
<keyword evidence="4" id="KW-0449">Lipoprotein</keyword>
<comment type="similarity">
    <text evidence="1">Belongs to the small GTPase superfamily. Rab family.</text>
</comment>
<dbReference type="GO" id="GO:0005525">
    <property type="term" value="F:GTP binding"/>
    <property type="evidence" value="ECO:0007669"/>
    <property type="project" value="UniProtKB-KW"/>
</dbReference>
<dbReference type="PANTHER" id="PTHR47980">
    <property type="entry name" value="LD44762P"/>
    <property type="match status" value="1"/>
</dbReference>
<dbReference type="AlphaFoldDB" id="A0A6H5IQH2"/>
<evidence type="ECO:0000313" key="7">
    <source>
        <dbReference type="Proteomes" id="UP000479190"/>
    </source>
</evidence>
<dbReference type="PROSITE" id="PS51421">
    <property type="entry name" value="RAS"/>
    <property type="match status" value="1"/>
</dbReference>
<feature type="compositionally biased region" description="Polar residues" evidence="5">
    <location>
        <begin position="12"/>
        <end position="23"/>
    </location>
</feature>
<accession>A0A6H5IQH2</accession>
<dbReference type="InterPro" id="IPR001806">
    <property type="entry name" value="Small_GTPase"/>
</dbReference>
<gene>
    <name evidence="6" type="ORF">TBRA_LOCUS11302</name>
</gene>
<evidence type="ECO:0000256" key="4">
    <source>
        <dbReference type="ARBA" id="ARBA00023289"/>
    </source>
</evidence>
<keyword evidence="4" id="KW-0636">Prenylation</keyword>
<dbReference type="SUPFAM" id="SSF52540">
    <property type="entry name" value="P-loop containing nucleoside triphosphate hydrolases"/>
    <property type="match status" value="1"/>
</dbReference>
<dbReference type="PROSITE" id="PS51419">
    <property type="entry name" value="RAB"/>
    <property type="match status" value="1"/>
</dbReference>
<dbReference type="GO" id="GO:0003924">
    <property type="term" value="F:GTPase activity"/>
    <property type="evidence" value="ECO:0007669"/>
    <property type="project" value="InterPro"/>
</dbReference>
<dbReference type="Gene3D" id="3.40.50.300">
    <property type="entry name" value="P-loop containing nucleotide triphosphate hydrolases"/>
    <property type="match status" value="1"/>
</dbReference>
<dbReference type="SMART" id="SM00173">
    <property type="entry name" value="RAS"/>
    <property type="match status" value="1"/>
</dbReference>
<feature type="compositionally biased region" description="Basic and acidic residues" evidence="5">
    <location>
        <begin position="1"/>
        <end position="11"/>
    </location>
</feature>
<evidence type="ECO:0000256" key="3">
    <source>
        <dbReference type="ARBA" id="ARBA00023134"/>
    </source>
</evidence>
<dbReference type="InterPro" id="IPR027417">
    <property type="entry name" value="P-loop_NTPase"/>
</dbReference>
<dbReference type="EMBL" id="CADCXV010000969">
    <property type="protein sequence ID" value="CAB0039563.1"/>
    <property type="molecule type" value="Genomic_DNA"/>
</dbReference>
<sequence>RKASIDPRRSDGLTSSGPNSARGSNLFARHAKARRIPNKKYFDGNALQGEFRGTVVAWKQQSSVTLMMSSNKFKKIFCSINCGCPLYPGLPYRYAYSFYLKLSSRTDGHPKIISRRSLQRPNARCNTEAVRFSENVTSVARCTHSAQTCVNSAICRAREYMVRLQRAIDEALSADPIVARSLKFQHECEVAMSAYRDLYKDFLLRAKQTRISDFFMNILKKIVWHQKVLKYVKEFVVHATSSIHEARPEQAAVCINTQSRVTLPPDLGCAGTRNIRFGSVRVRAYPKLWLKMIVQRQPKWDFWPNIDGDSSSCSSLFPRFVQMSTRMCIYSGVCVYKYLDVIYTDVTNRYFDQLRLKRNFLRFSMVMRFSENFYFSRENRYQTCQAKCLELRVTGARRVLWRWKMPSMSFFTALDSRRKEGCSIASLEGSWSPRPWSIFTRAPYRPKKIISVKKKGFWLQKSFFELTRRPSHLRVIDLDQTFSGDSGQLENMPCYVRLLYLRRNKILGKLFCTRDGPKSEAKIKRLLIGLRQRLYATLRERHQLIAMHMRKRKPQLSLLYLRRERQARSSINNIITLLLLYDVTNKQSFDNIRAWLGEIREYAQDDVVIMLLGNKCDCGSDRVVRKEDGQRLASEYKVPFMETSAKTGLNVELAFHAVARELKARAKSQQDGHSDEGSFNVHDYLRQHQAQRSDNCFATNCLS</sequence>
<dbReference type="SMART" id="SM00174">
    <property type="entry name" value="RHO"/>
    <property type="match status" value="1"/>
</dbReference>
<dbReference type="FunFam" id="3.40.50.300:FF:001447">
    <property type="entry name" value="Ras-related protein Rab-1B"/>
    <property type="match status" value="1"/>
</dbReference>
<dbReference type="SMART" id="SM00175">
    <property type="entry name" value="RAB"/>
    <property type="match status" value="1"/>
</dbReference>
<dbReference type="Proteomes" id="UP000479190">
    <property type="component" value="Unassembled WGS sequence"/>
</dbReference>
<keyword evidence="2" id="KW-0547">Nucleotide-binding</keyword>
<evidence type="ECO:0000313" key="6">
    <source>
        <dbReference type="EMBL" id="CAB0039563.1"/>
    </source>
</evidence>
<name>A0A6H5IQH2_9HYME</name>
<feature type="region of interest" description="Disordered" evidence="5">
    <location>
        <begin position="1"/>
        <end position="24"/>
    </location>
</feature>
<evidence type="ECO:0000256" key="1">
    <source>
        <dbReference type="ARBA" id="ARBA00006270"/>
    </source>
</evidence>
<dbReference type="PRINTS" id="PR00449">
    <property type="entry name" value="RASTRNSFRMNG"/>
</dbReference>